<dbReference type="EMBL" id="DF849860">
    <property type="protein sequence ID" value="GAT59377.1"/>
    <property type="molecule type" value="Genomic_DNA"/>
</dbReference>
<protein>
    <submittedName>
        <fullName evidence="1">Uncharacterized protein</fullName>
    </submittedName>
</protein>
<keyword evidence="2" id="KW-1185">Reference proteome</keyword>
<dbReference type="Proteomes" id="UP000815677">
    <property type="component" value="Unassembled WGS sequence"/>
</dbReference>
<evidence type="ECO:0000313" key="2">
    <source>
        <dbReference type="Proteomes" id="UP000815677"/>
    </source>
</evidence>
<sequence length="436" mass="48447">MAHLSLLLLFPSPAPPSSKDLATLGIQATLHVRGPLPSCFNTRLTVRRMTDGEGVERGWCHVEAVSLHSLDPVSADLGLQRGESLTNLKRGESFTNLKYLTNLESFTDTDRVIHSPGSDPRKKAQKVLDSVLHAEAHIGWGVFYGQRLEFLLDALRLSTTTAEVFEHYWRRFPLGLPLDHDPPLDAAGLRDYLVTASTDEQKVLLGMQVLAMQNKIEAWLTWARWSWGKLQARAHRETSKHVSSIAFRSAPSCPANLTADVAYVLALAPVPLKTASSATGDCGLPTTIEDALGALELTPGGGMMLSANGWTDSVCLWARKCVFEHDHEDRESLSPRYNLGIRRALRPIEIPVAVEGLLWAIQGDNMLFGSRGEALKYISENGRPWAMLAFWAPQLYEYYRQYNEKLDPTLTNPRPFARSVFAAATFNLGPNVWTFK</sequence>
<feature type="non-terminal residue" evidence="1">
    <location>
        <position position="436"/>
    </location>
</feature>
<name>A0ABQ0M945_MYCCL</name>
<evidence type="ECO:0000313" key="1">
    <source>
        <dbReference type="EMBL" id="GAT59377.1"/>
    </source>
</evidence>
<reference evidence="1" key="1">
    <citation type="submission" date="2014-09" db="EMBL/GenBank/DDBJ databases">
        <title>Genome sequence of the luminous mushroom Mycena chlorophos for searching fungal bioluminescence genes.</title>
        <authorList>
            <person name="Tanaka Y."/>
            <person name="Kasuga D."/>
            <person name="Oba Y."/>
            <person name="Hase S."/>
            <person name="Sato K."/>
            <person name="Oba Y."/>
            <person name="Sakakibara Y."/>
        </authorList>
    </citation>
    <scope>NUCLEOTIDE SEQUENCE</scope>
</reference>
<accession>A0ABQ0M945</accession>
<gene>
    <name evidence="1" type="ORF">MCHLO_15672</name>
</gene>
<organism evidence="1 2">
    <name type="scientific">Mycena chlorophos</name>
    <name type="common">Agaric fungus</name>
    <name type="synonym">Agaricus chlorophos</name>
    <dbReference type="NCBI Taxonomy" id="658473"/>
    <lineage>
        <taxon>Eukaryota</taxon>
        <taxon>Fungi</taxon>
        <taxon>Dikarya</taxon>
        <taxon>Basidiomycota</taxon>
        <taxon>Agaricomycotina</taxon>
        <taxon>Agaricomycetes</taxon>
        <taxon>Agaricomycetidae</taxon>
        <taxon>Agaricales</taxon>
        <taxon>Marasmiineae</taxon>
        <taxon>Mycenaceae</taxon>
        <taxon>Mycena</taxon>
    </lineage>
</organism>
<proteinExistence type="predicted"/>